<dbReference type="CDD" id="cd10787">
    <property type="entry name" value="LamB_YcsF_like"/>
    <property type="match status" value="1"/>
</dbReference>
<dbReference type="PANTHER" id="PTHR30292">
    <property type="entry name" value="UNCHARACTERIZED PROTEIN YBGL-RELATED"/>
    <property type="match status" value="1"/>
</dbReference>
<keyword evidence="2" id="KW-1185">Reference proteome</keyword>
<dbReference type="SUPFAM" id="SSF88713">
    <property type="entry name" value="Glycoside hydrolase/deacetylase"/>
    <property type="match status" value="1"/>
</dbReference>
<dbReference type="RefSeq" id="WP_182978440.1">
    <property type="nucleotide sequence ID" value="NZ_BAABGB010000013.1"/>
</dbReference>
<organism evidence="1 2">
    <name type="scientific">Gluconacetobacter asukensis</name>
    <dbReference type="NCBI Taxonomy" id="1017181"/>
    <lineage>
        <taxon>Bacteria</taxon>
        <taxon>Pseudomonadati</taxon>
        <taxon>Pseudomonadota</taxon>
        <taxon>Alphaproteobacteria</taxon>
        <taxon>Acetobacterales</taxon>
        <taxon>Acetobacteraceae</taxon>
        <taxon>Gluconacetobacter</taxon>
    </lineage>
</organism>
<dbReference type="AlphaFoldDB" id="A0A7W4IZB5"/>
<dbReference type="Gene3D" id="3.20.20.370">
    <property type="entry name" value="Glycoside hydrolase/deacetylase"/>
    <property type="match status" value="1"/>
</dbReference>
<evidence type="ECO:0000313" key="1">
    <source>
        <dbReference type="EMBL" id="MBB2171858.1"/>
    </source>
</evidence>
<reference evidence="1 2" key="1">
    <citation type="submission" date="2020-04" db="EMBL/GenBank/DDBJ databases">
        <title>Description of novel Gluconacetobacter.</title>
        <authorList>
            <person name="Sombolestani A."/>
        </authorList>
    </citation>
    <scope>NUCLEOTIDE SEQUENCE [LARGE SCALE GENOMIC DNA]</scope>
    <source>
        <strain evidence="1 2">LMG 27724</strain>
    </source>
</reference>
<gene>
    <name evidence="1" type="ORF">HLH35_06950</name>
</gene>
<dbReference type="Proteomes" id="UP000577891">
    <property type="component" value="Unassembled WGS sequence"/>
</dbReference>
<sequence length="262" mass="28012">MSPLRVSLVADLGESFGNYTIGDDSALLDRVTMANVACGFHAGDPRVMDETVRQCVERGVEIGAHPGYPDLVGFGRRAMEASEDEIRTDVLYQLGALSAFTRVHKTIISHLAPHGRMGSMATSDLTHALGVIKAAEAFDPSLVIICQKGHLEDQARKRGMRVAMVFLGDRAYGDDGLPVPRTRPGALLHDSREIAARCVQVVTEGLVRSVSGALVPLGHDVDTILLHGDNATAQTSSEALCQALDQNGILRTGVRDVLAHKA</sequence>
<comment type="caution">
    <text evidence="1">The sequence shown here is derived from an EMBL/GenBank/DDBJ whole genome shotgun (WGS) entry which is preliminary data.</text>
</comment>
<dbReference type="InterPro" id="IPR005501">
    <property type="entry name" value="LamB/YcsF/PxpA-like"/>
</dbReference>
<dbReference type="Pfam" id="PF03746">
    <property type="entry name" value="LamB_YcsF"/>
    <property type="match status" value="1"/>
</dbReference>
<dbReference type="NCBIfam" id="NF003814">
    <property type="entry name" value="PRK05406.1-3"/>
    <property type="match status" value="1"/>
</dbReference>
<proteinExistence type="predicted"/>
<accession>A0A7W4IZB5</accession>
<name>A0A7W4IZB5_9PROT</name>
<protein>
    <submittedName>
        <fullName evidence="1">5-oxoprolinase subunit PxpA</fullName>
    </submittedName>
</protein>
<evidence type="ECO:0000313" key="2">
    <source>
        <dbReference type="Proteomes" id="UP000577891"/>
    </source>
</evidence>
<dbReference type="InterPro" id="IPR011330">
    <property type="entry name" value="Glyco_hydro/deAcase_b/a-brl"/>
</dbReference>
<dbReference type="GO" id="GO:0005975">
    <property type="term" value="P:carbohydrate metabolic process"/>
    <property type="evidence" value="ECO:0007669"/>
    <property type="project" value="InterPro"/>
</dbReference>
<dbReference type="EMBL" id="JABEQE010000004">
    <property type="protein sequence ID" value="MBB2171858.1"/>
    <property type="molecule type" value="Genomic_DNA"/>
</dbReference>
<dbReference type="PANTHER" id="PTHR30292:SF0">
    <property type="entry name" value="5-OXOPROLINASE SUBUNIT A"/>
    <property type="match status" value="1"/>
</dbReference>